<protein>
    <submittedName>
        <fullName evidence="1">Broad specificity phosphatase PhoE</fullName>
    </submittedName>
</protein>
<evidence type="ECO:0000313" key="2">
    <source>
        <dbReference type="Proteomes" id="UP000249341"/>
    </source>
</evidence>
<proteinExistence type="predicted"/>
<comment type="caution">
    <text evidence="1">The sequence shown here is derived from an EMBL/GenBank/DDBJ whole genome shotgun (WGS) entry which is preliminary data.</text>
</comment>
<accession>A0A327Z3C3</accession>
<reference evidence="1 2" key="1">
    <citation type="submission" date="2018-06" db="EMBL/GenBank/DDBJ databases">
        <title>Genomic Encyclopedia of Type Strains, Phase III (KMG-III): the genomes of soil and plant-associated and newly described type strains.</title>
        <authorList>
            <person name="Whitman W."/>
        </authorList>
    </citation>
    <scope>NUCLEOTIDE SEQUENCE [LARGE SCALE GENOMIC DNA]</scope>
    <source>
        <strain evidence="1 2">CGMCC 4.7090</strain>
    </source>
</reference>
<gene>
    <name evidence="1" type="ORF">B0I29_117153</name>
</gene>
<dbReference type="SUPFAM" id="SSF53254">
    <property type="entry name" value="Phosphoglycerate mutase-like"/>
    <property type="match status" value="1"/>
</dbReference>
<dbReference type="EMBL" id="QLMJ01000017">
    <property type="protein sequence ID" value="RAK29827.1"/>
    <property type="molecule type" value="Genomic_DNA"/>
</dbReference>
<dbReference type="CDD" id="cd07067">
    <property type="entry name" value="HP_PGM_like"/>
    <property type="match status" value="1"/>
</dbReference>
<dbReference type="GO" id="GO:0005737">
    <property type="term" value="C:cytoplasm"/>
    <property type="evidence" value="ECO:0007669"/>
    <property type="project" value="TreeGrafter"/>
</dbReference>
<dbReference type="InterPro" id="IPR013078">
    <property type="entry name" value="His_Pase_superF_clade-1"/>
</dbReference>
<dbReference type="InterPro" id="IPR029033">
    <property type="entry name" value="His_PPase_superfam"/>
</dbReference>
<dbReference type="RefSeq" id="WP_111652780.1">
    <property type="nucleotide sequence ID" value="NZ_JACHWI010000008.1"/>
</dbReference>
<organism evidence="1 2">
    <name type="scientific">Actinoplanes lutulentus</name>
    <dbReference type="NCBI Taxonomy" id="1287878"/>
    <lineage>
        <taxon>Bacteria</taxon>
        <taxon>Bacillati</taxon>
        <taxon>Actinomycetota</taxon>
        <taxon>Actinomycetes</taxon>
        <taxon>Micromonosporales</taxon>
        <taxon>Micromonosporaceae</taxon>
        <taxon>Actinoplanes</taxon>
    </lineage>
</organism>
<keyword evidence="2" id="KW-1185">Reference proteome</keyword>
<dbReference type="PANTHER" id="PTHR48100">
    <property type="entry name" value="BROAD-SPECIFICITY PHOSPHATASE YOR283W-RELATED"/>
    <property type="match status" value="1"/>
</dbReference>
<dbReference type="Gene3D" id="3.40.50.1240">
    <property type="entry name" value="Phosphoglycerate mutase-like"/>
    <property type="match status" value="1"/>
</dbReference>
<dbReference type="GO" id="GO:0016791">
    <property type="term" value="F:phosphatase activity"/>
    <property type="evidence" value="ECO:0007669"/>
    <property type="project" value="TreeGrafter"/>
</dbReference>
<dbReference type="PANTHER" id="PTHR48100:SF1">
    <property type="entry name" value="HISTIDINE PHOSPHATASE FAMILY PROTEIN-RELATED"/>
    <property type="match status" value="1"/>
</dbReference>
<dbReference type="Proteomes" id="UP000249341">
    <property type="component" value="Unassembled WGS sequence"/>
</dbReference>
<evidence type="ECO:0000313" key="1">
    <source>
        <dbReference type="EMBL" id="RAK29827.1"/>
    </source>
</evidence>
<dbReference type="Pfam" id="PF00300">
    <property type="entry name" value="His_Phos_1"/>
    <property type="match status" value="1"/>
</dbReference>
<dbReference type="InterPro" id="IPR050275">
    <property type="entry name" value="PGM_Phosphatase"/>
</dbReference>
<dbReference type="OrthoDB" id="280692at2"/>
<dbReference type="AlphaFoldDB" id="A0A327Z3C3"/>
<name>A0A327Z3C3_9ACTN</name>
<dbReference type="SMART" id="SM00855">
    <property type="entry name" value="PGAM"/>
    <property type="match status" value="1"/>
</dbReference>
<sequence length="228" mass="24930">MGRLLLVRHGQASYGAADYDVLSELGGEQSRALGRSFAERGIRPGLVLCGELRRHEQTVAGILEGLGASIPVQKDPGWDEFDFHGVVEVHEPRYRDLLADERVFQELFEAATGRWTSGTYDAEYTESFAAFHARVAGVLDRVVAQLHDNEHRDVVVVSSGGPIAMAVAQLTCGAKADPVTLATVWSSLSKVIVNTGVTKIIAGSSGLWMSTYNEHTHLEGDKRMFTYR</sequence>